<dbReference type="Proteomes" id="UP000001424">
    <property type="component" value="Chromosome"/>
</dbReference>
<dbReference type="KEGG" id="cvi:CV_3400"/>
<dbReference type="STRING" id="243365.CV_3400"/>
<sequence length="98" mass="9762">MGTASSRAGLSGRLRAPFDAGSGGGAGHRAGGQLALGVLAYLVGHAGALAAVRRDAELPTQVAHAGGAAMNRLADLAVGHCIAQADIHRKPPLAYNQE</sequence>
<evidence type="ECO:0000313" key="1">
    <source>
        <dbReference type="EMBL" id="AAQ61064.1"/>
    </source>
</evidence>
<dbReference type="EMBL" id="AE016825">
    <property type="protein sequence ID" value="AAQ61064.1"/>
    <property type="molecule type" value="Genomic_DNA"/>
</dbReference>
<accession>Q7NSM1</accession>
<proteinExistence type="predicted"/>
<evidence type="ECO:0000313" key="2">
    <source>
        <dbReference type="Proteomes" id="UP000001424"/>
    </source>
</evidence>
<gene>
    <name evidence="1" type="ordered locus">CV_3400</name>
</gene>
<keyword evidence="2" id="KW-1185">Reference proteome</keyword>
<dbReference type="HOGENOM" id="CLU_2328690_0_0_4"/>
<protein>
    <submittedName>
        <fullName evidence="1">Uncharacterized protein</fullName>
    </submittedName>
</protein>
<reference evidence="1 2" key="1">
    <citation type="journal article" date="2003" name="Proc. Natl. Acad. Sci. U.S.A.">
        <title>The complete genome sequence of Chromobacterium violaceum reveals remarkable and exploitable bacterial adaptability.</title>
        <authorList>
            <person name="Vasconcelos A.T.R."/>
            <person name="de Almeida D.F."/>
            <person name="Almeida F.C."/>
            <person name="de Almeida L.G.P."/>
            <person name="de Almeida R."/>
            <person name="Goncalves J.A.A."/>
            <person name="Andrade E.M."/>
            <person name="Antonio R.V."/>
            <person name="Araripe J."/>
            <person name="de Araujo M.F.F."/>
            <person name="Filho S.A."/>
            <person name="Azevedo V."/>
            <person name="Batista A.J."/>
            <person name="Bataus L.A.M."/>
            <person name="Batista J.S."/>
            <person name="Belo A."/>
            <person name="vander Berg C."/>
            <person name="Blamey J."/>
            <person name="Bogo M."/>
            <person name="Bonato S."/>
            <person name="Bordignon J."/>
            <person name="Brito C.A."/>
            <person name="Brocchi M."/>
            <person name="Burity H.A."/>
            <person name="Camargo A.A."/>
            <person name="Cardoso D.D.P."/>
            <person name="Carneiro N.P."/>
            <person name="Carraro D.M."/>
            <person name="Carvalho C.M.B."/>
            <person name="Cascardo J.C.M."/>
            <person name="Cavada B.S."/>
            <person name="Chueire L.M.O."/>
            <person name="Pasa T.B.C."/>
            <person name="Duran N."/>
            <person name="Fagundes N."/>
            <person name="Falcao C.L."/>
            <person name="Fantinatti F."/>
            <person name="Farias I.P."/>
            <person name="Felipe M.S.S."/>
            <person name="Ferrari L.P."/>
            <person name="Ferro J.A."/>
            <person name="Ferro M.I.T."/>
            <person name="Franco G.R."/>
            <person name="Freitas N.S.A."/>
            <person name="Furlan L.R."/>
            <person name="Gazzinelli R.T."/>
            <person name="Gomes E.A."/>
            <person name="Goncalves P.R."/>
            <person name="Grangeiro T.B."/>
            <person name="Grattapaglia D."/>
            <person name="Grisard E.C."/>
            <person name="Guimaraes C.T."/>
            <person name="Hanna E.S."/>
            <person name="Hungria M."/>
            <person name="Jardim S.N."/>
            <person name="Laurino J."/>
            <person name="Leoi L.C.T."/>
            <person name="Fassarella L."/>
            <person name="Lima A."/>
            <person name="Loureiro M.F."/>
            <person name="Lyra M.C.P."/>
            <person name="Macedo M."/>
            <person name="Madeira H.M.F."/>
            <person name="Manfio G.P."/>
            <person name="Maranhao A.Q."/>
            <person name="Martins W.S."/>
            <person name="di Mauro S.M.Z."/>
            <person name="de Medeiros S.R.B."/>
            <person name="Meissner R.D.V."/>
            <person name="Menck C.F.M."/>
            <person name="Moreira M.A.M."/>
            <person name="Nascimento F.F."/>
            <person name="Nicolas M.F."/>
            <person name="Oliveira J.G."/>
            <person name="Oliveira S.C."/>
            <person name="Paixao R.F.C."/>
            <person name="Parente J.A."/>
            <person name="Pedrosa F.O."/>
            <person name="Pena S.J.D."/>
            <person name="Perreira J.O."/>
            <person name="Perreira M."/>
            <person name="Pinto L.S.R.C."/>
            <person name="Pinto L.S."/>
            <person name="Porto J.I.R."/>
            <person name="Potrich D.P."/>
            <person name="Neto C.E.R."/>
            <person name="Reis A.M.M."/>
            <person name="Rigo L.U."/>
            <person name="Rondinelli E."/>
            <person name="dos Santos E.B.P."/>
            <person name="Santos F.R."/>
            <person name="Schneider M.P.C."/>
            <person name="Seuanez H.N."/>
            <person name="Silva A.M.R."/>
            <person name="da Silva A.L.C."/>
            <person name="Silva D.W."/>
            <person name="Silva R."/>
            <person name="Simoes I.C."/>
            <person name="Simon D."/>
            <person name="Soares C.M.A."/>
            <person name="Soares R.B.A."/>
            <person name="Souza E.M."/>
            <person name="Souza K.R.L."/>
            <person name="Souza R.C."/>
            <person name="Steffens M.B.R."/>
            <person name="Steindel M."/>
            <person name="Teixeira S.R."/>
            <person name="Urmenyi T."/>
            <person name="Vettore A."/>
            <person name="Wassem R."/>
            <person name="Zaha A."/>
            <person name="Simpson A.J.G."/>
        </authorList>
    </citation>
    <scope>NUCLEOTIDE SEQUENCE [LARGE SCALE GENOMIC DNA]</scope>
    <source>
        <strain evidence="2">ATCC 12472 / DSM 30191 / JCM 1249 / NBRC 12614 / NCIMB 9131 / NCTC 9757</strain>
    </source>
</reference>
<organism evidence="1 2">
    <name type="scientific">Chromobacterium violaceum (strain ATCC 12472 / DSM 30191 / JCM 1249 / CCUG 213 / NBRC 12614 / NCIMB 9131 / NCTC 9757 / MK)</name>
    <dbReference type="NCBI Taxonomy" id="243365"/>
    <lineage>
        <taxon>Bacteria</taxon>
        <taxon>Pseudomonadati</taxon>
        <taxon>Pseudomonadota</taxon>
        <taxon>Betaproteobacteria</taxon>
        <taxon>Neisseriales</taxon>
        <taxon>Chromobacteriaceae</taxon>
        <taxon>Chromobacterium</taxon>
    </lineage>
</organism>
<dbReference type="AlphaFoldDB" id="Q7NSM1"/>
<name>Q7NSM1_CHRVO</name>